<gene>
    <name evidence="2" type="ORF">Plil01_001293200</name>
</gene>
<comment type="caution">
    <text evidence="2">The sequence shown here is derived from an EMBL/GenBank/DDBJ whole genome shotgun (WGS) entry which is preliminary data.</text>
</comment>
<evidence type="ECO:0000259" key="1">
    <source>
        <dbReference type="Pfam" id="PF17921"/>
    </source>
</evidence>
<accession>A0A9W6X4J6</accession>
<reference evidence="2" key="1">
    <citation type="submission" date="2023-04" db="EMBL/GenBank/DDBJ databases">
        <title>Phytophthora lilii NBRC 32176.</title>
        <authorList>
            <person name="Ichikawa N."/>
            <person name="Sato H."/>
            <person name="Tonouchi N."/>
        </authorList>
    </citation>
    <scope>NUCLEOTIDE SEQUENCE</scope>
    <source>
        <strain evidence="2">NBRC 32176</strain>
    </source>
</reference>
<dbReference type="FunFam" id="1.10.340.70:FF:000001">
    <property type="entry name" value="Retrovirus-related Pol polyprotein from transposon gypsy-like Protein"/>
    <property type="match status" value="1"/>
</dbReference>
<dbReference type="Proteomes" id="UP001165083">
    <property type="component" value="Unassembled WGS sequence"/>
</dbReference>
<protein>
    <submittedName>
        <fullName evidence="2">Unnamed protein product</fullName>
    </submittedName>
</protein>
<keyword evidence="3" id="KW-1185">Reference proteome</keyword>
<dbReference type="InterPro" id="IPR050951">
    <property type="entry name" value="Retrovirus_Pol_polyprotein"/>
</dbReference>
<dbReference type="PANTHER" id="PTHR37984:SF5">
    <property type="entry name" value="PROTEIN NYNRIN-LIKE"/>
    <property type="match status" value="1"/>
</dbReference>
<proteinExistence type="predicted"/>
<feature type="domain" description="Integrase zinc-binding" evidence="1">
    <location>
        <begin position="102"/>
        <end position="158"/>
    </location>
</feature>
<sequence length="228" mass="25533">MRRADWNDGRARSISLSSLIHAMTEATNPDTDAKLLFSSAGLTDIGEACRTGYAADPHLGPILRELSDDSVPATRRFSLQDGLLFFQLRSISCRRLCVPDTPSLRKAIMFEEHDVPTRRHPGQAKSLLLLLEKYYWKGMAQSVEHYVSSCELCQRNKSFRGKAAGLLYPLNIPDKRWEDIRMDFLSPLPVTATGFDAALIIVDLTHQAGSLFGNSFDCNRGFYSEAVF</sequence>
<evidence type="ECO:0000313" key="3">
    <source>
        <dbReference type="Proteomes" id="UP001165083"/>
    </source>
</evidence>
<dbReference type="Pfam" id="PF17921">
    <property type="entry name" value="Integrase_H2C2"/>
    <property type="match status" value="1"/>
</dbReference>
<dbReference type="EMBL" id="BSXW01000831">
    <property type="protein sequence ID" value="GMF30349.1"/>
    <property type="molecule type" value="Genomic_DNA"/>
</dbReference>
<organism evidence="2 3">
    <name type="scientific">Phytophthora lilii</name>
    <dbReference type="NCBI Taxonomy" id="2077276"/>
    <lineage>
        <taxon>Eukaryota</taxon>
        <taxon>Sar</taxon>
        <taxon>Stramenopiles</taxon>
        <taxon>Oomycota</taxon>
        <taxon>Peronosporomycetes</taxon>
        <taxon>Peronosporales</taxon>
        <taxon>Peronosporaceae</taxon>
        <taxon>Phytophthora</taxon>
    </lineage>
</organism>
<dbReference type="PANTHER" id="PTHR37984">
    <property type="entry name" value="PROTEIN CBG26694"/>
    <property type="match status" value="1"/>
</dbReference>
<dbReference type="AlphaFoldDB" id="A0A9W6X4J6"/>
<dbReference type="InterPro" id="IPR041588">
    <property type="entry name" value="Integrase_H2C2"/>
</dbReference>
<name>A0A9W6X4J6_9STRA</name>
<evidence type="ECO:0000313" key="2">
    <source>
        <dbReference type="EMBL" id="GMF30349.1"/>
    </source>
</evidence>
<dbReference type="Gene3D" id="1.10.340.70">
    <property type="match status" value="1"/>
</dbReference>
<dbReference type="OrthoDB" id="1938712at2759"/>